<protein>
    <submittedName>
        <fullName evidence="6">Response regulator transcription factor</fullName>
    </submittedName>
</protein>
<dbReference type="PROSITE" id="PS00622">
    <property type="entry name" value="HTH_LUXR_1"/>
    <property type="match status" value="1"/>
</dbReference>
<dbReference type="Proteomes" id="UP001210231">
    <property type="component" value="Unassembled WGS sequence"/>
</dbReference>
<comment type="caution">
    <text evidence="6">The sequence shown here is derived from an EMBL/GenBank/DDBJ whole genome shotgun (WGS) entry which is preliminary data.</text>
</comment>
<accession>A0ABT4UHC4</accession>
<dbReference type="SMART" id="SM00448">
    <property type="entry name" value="REC"/>
    <property type="match status" value="1"/>
</dbReference>
<keyword evidence="1 3" id="KW-0597">Phosphoprotein</keyword>
<dbReference type="SMART" id="SM00421">
    <property type="entry name" value="HTH_LUXR"/>
    <property type="match status" value="1"/>
</dbReference>
<dbReference type="InterPro" id="IPR058245">
    <property type="entry name" value="NreC/VraR/RcsB-like_REC"/>
</dbReference>
<dbReference type="CDD" id="cd06170">
    <property type="entry name" value="LuxR_C_like"/>
    <property type="match status" value="1"/>
</dbReference>
<keyword evidence="7" id="KW-1185">Reference proteome</keyword>
<dbReference type="InterPro" id="IPR011006">
    <property type="entry name" value="CheY-like_superfamily"/>
</dbReference>
<evidence type="ECO:0000256" key="2">
    <source>
        <dbReference type="ARBA" id="ARBA00023125"/>
    </source>
</evidence>
<name>A0ABT4UHC4_9BACT</name>
<dbReference type="Pfam" id="PF00196">
    <property type="entry name" value="GerE"/>
    <property type="match status" value="1"/>
</dbReference>
<evidence type="ECO:0000259" key="4">
    <source>
        <dbReference type="PROSITE" id="PS50043"/>
    </source>
</evidence>
<evidence type="ECO:0000313" key="6">
    <source>
        <dbReference type="EMBL" id="MDA3613625.1"/>
    </source>
</evidence>
<dbReference type="PANTHER" id="PTHR43214">
    <property type="entry name" value="TWO-COMPONENT RESPONSE REGULATOR"/>
    <property type="match status" value="1"/>
</dbReference>
<dbReference type="Gene3D" id="3.40.50.2300">
    <property type="match status" value="1"/>
</dbReference>
<dbReference type="PROSITE" id="PS50110">
    <property type="entry name" value="RESPONSE_REGULATORY"/>
    <property type="match status" value="1"/>
</dbReference>
<evidence type="ECO:0000256" key="1">
    <source>
        <dbReference type="ARBA" id="ARBA00022553"/>
    </source>
</evidence>
<feature type="domain" description="Response regulatory" evidence="5">
    <location>
        <begin position="4"/>
        <end position="120"/>
    </location>
</feature>
<gene>
    <name evidence="6" type="ORF">O3P16_02310</name>
</gene>
<dbReference type="PRINTS" id="PR00038">
    <property type="entry name" value="HTHLUXR"/>
</dbReference>
<evidence type="ECO:0000259" key="5">
    <source>
        <dbReference type="PROSITE" id="PS50110"/>
    </source>
</evidence>
<dbReference type="PANTHER" id="PTHR43214:SF40">
    <property type="entry name" value="TRANSCRIPTIONAL REGULATORY PROTEIN LNRK"/>
    <property type="match status" value="1"/>
</dbReference>
<dbReference type="InterPro" id="IPR001789">
    <property type="entry name" value="Sig_transdc_resp-reg_receiver"/>
</dbReference>
<dbReference type="RefSeq" id="WP_407029954.1">
    <property type="nucleotide sequence ID" value="NZ_JAQGEF010000002.1"/>
</dbReference>
<evidence type="ECO:0000256" key="3">
    <source>
        <dbReference type="PROSITE-ProRule" id="PRU00169"/>
    </source>
</evidence>
<dbReference type="CDD" id="cd17535">
    <property type="entry name" value="REC_NarL-like"/>
    <property type="match status" value="1"/>
</dbReference>
<feature type="modified residue" description="4-aspartylphosphate" evidence="3">
    <location>
        <position position="55"/>
    </location>
</feature>
<proteinExistence type="predicted"/>
<sequence length="212" mass="24011">MGKRVAIAEDNILALRSIIDKLSVYDDIEVVYTANNGLEMMNHQQLESIDLAIMDIEMPVMDGIKATQQIHERYPEIKILMLTTYDDDDKVFNSLLAGATGYLLKSESSKYIYQSIISILDGGAVMSASIALKTINYIKREEEKNCVQFSLTERELEILTELKKGLAYKEIASKLFLSEGTVRKHIENIYRKLQVNNKVSAINIATENKIIK</sequence>
<evidence type="ECO:0000313" key="7">
    <source>
        <dbReference type="Proteomes" id="UP001210231"/>
    </source>
</evidence>
<dbReference type="SUPFAM" id="SSF52172">
    <property type="entry name" value="CheY-like"/>
    <property type="match status" value="1"/>
</dbReference>
<feature type="domain" description="HTH luxR-type" evidence="4">
    <location>
        <begin position="144"/>
        <end position="209"/>
    </location>
</feature>
<reference evidence="6 7" key="1">
    <citation type="submission" date="2022-12" db="EMBL/GenBank/DDBJ databases">
        <title>Chitinophagaceae gen. sp. nov., a new member of the family Chitinophagaceae, isolated from soil in a chemical factory.</title>
        <authorList>
            <person name="Ke Z."/>
        </authorList>
    </citation>
    <scope>NUCLEOTIDE SEQUENCE [LARGE SCALE GENOMIC DNA]</scope>
    <source>
        <strain evidence="6 7">LY-5</strain>
    </source>
</reference>
<organism evidence="6 7">
    <name type="scientific">Polluticaenibacter yanchengensis</name>
    <dbReference type="NCBI Taxonomy" id="3014562"/>
    <lineage>
        <taxon>Bacteria</taxon>
        <taxon>Pseudomonadati</taxon>
        <taxon>Bacteroidota</taxon>
        <taxon>Chitinophagia</taxon>
        <taxon>Chitinophagales</taxon>
        <taxon>Chitinophagaceae</taxon>
        <taxon>Polluticaenibacter</taxon>
    </lineage>
</organism>
<dbReference type="InterPro" id="IPR039420">
    <property type="entry name" value="WalR-like"/>
</dbReference>
<dbReference type="SUPFAM" id="SSF46894">
    <property type="entry name" value="C-terminal effector domain of the bipartite response regulators"/>
    <property type="match status" value="1"/>
</dbReference>
<dbReference type="PROSITE" id="PS50043">
    <property type="entry name" value="HTH_LUXR_2"/>
    <property type="match status" value="1"/>
</dbReference>
<dbReference type="InterPro" id="IPR000792">
    <property type="entry name" value="Tscrpt_reg_LuxR_C"/>
</dbReference>
<keyword evidence="2" id="KW-0238">DNA-binding</keyword>
<dbReference type="Pfam" id="PF00072">
    <property type="entry name" value="Response_reg"/>
    <property type="match status" value="1"/>
</dbReference>
<dbReference type="EMBL" id="JAQGEF010000002">
    <property type="protein sequence ID" value="MDA3613625.1"/>
    <property type="molecule type" value="Genomic_DNA"/>
</dbReference>
<dbReference type="InterPro" id="IPR016032">
    <property type="entry name" value="Sig_transdc_resp-reg_C-effctor"/>
</dbReference>